<evidence type="ECO:0000256" key="1">
    <source>
        <dbReference type="ARBA" id="ARBA00008779"/>
    </source>
</evidence>
<dbReference type="InterPro" id="IPR000917">
    <property type="entry name" value="Sulfatase_N"/>
</dbReference>
<dbReference type="GO" id="GO:0008484">
    <property type="term" value="F:sulfuric ester hydrolase activity"/>
    <property type="evidence" value="ECO:0007669"/>
    <property type="project" value="TreeGrafter"/>
</dbReference>
<keyword evidence="3" id="KW-0378">Hydrolase</keyword>
<dbReference type="Gene3D" id="3.40.720.10">
    <property type="entry name" value="Alkaline Phosphatase, subunit A"/>
    <property type="match status" value="1"/>
</dbReference>
<dbReference type="Pfam" id="PF00884">
    <property type="entry name" value="Sulfatase"/>
    <property type="match status" value="1"/>
</dbReference>
<dbReference type="EMBL" id="SMAI01000007">
    <property type="protein sequence ID" value="TCT04217.1"/>
    <property type="molecule type" value="Genomic_DNA"/>
</dbReference>
<dbReference type="GO" id="GO:0046872">
    <property type="term" value="F:metal ion binding"/>
    <property type="evidence" value="ECO:0007669"/>
    <property type="project" value="UniProtKB-KW"/>
</dbReference>
<evidence type="ECO:0000256" key="2">
    <source>
        <dbReference type="ARBA" id="ARBA00022723"/>
    </source>
</evidence>
<evidence type="ECO:0000256" key="3">
    <source>
        <dbReference type="ARBA" id="ARBA00022801"/>
    </source>
</evidence>
<evidence type="ECO:0000259" key="4">
    <source>
        <dbReference type="Pfam" id="PF00884"/>
    </source>
</evidence>
<dbReference type="InterPro" id="IPR017850">
    <property type="entry name" value="Alkaline_phosphatase_core_sf"/>
</dbReference>
<dbReference type="PANTHER" id="PTHR45953:SF1">
    <property type="entry name" value="IDURONATE 2-SULFATASE"/>
    <property type="match status" value="1"/>
</dbReference>
<dbReference type="InterPro" id="IPR024607">
    <property type="entry name" value="Sulfatase_CS"/>
</dbReference>
<dbReference type="Proteomes" id="UP000294664">
    <property type="component" value="Unassembled WGS sequence"/>
</dbReference>
<dbReference type="AlphaFoldDB" id="A0A4R3LZL2"/>
<dbReference type="GO" id="GO:0005737">
    <property type="term" value="C:cytoplasm"/>
    <property type="evidence" value="ECO:0007669"/>
    <property type="project" value="TreeGrafter"/>
</dbReference>
<organism evidence="5 6">
    <name type="scientific">Aquabacter spiritensis</name>
    <dbReference type="NCBI Taxonomy" id="933073"/>
    <lineage>
        <taxon>Bacteria</taxon>
        <taxon>Pseudomonadati</taxon>
        <taxon>Pseudomonadota</taxon>
        <taxon>Alphaproteobacteria</taxon>
        <taxon>Hyphomicrobiales</taxon>
        <taxon>Xanthobacteraceae</taxon>
        <taxon>Aquabacter</taxon>
    </lineage>
</organism>
<keyword evidence="6" id="KW-1185">Reference proteome</keyword>
<accession>A0A4R3LZL2</accession>
<dbReference type="PROSITE" id="PS00523">
    <property type="entry name" value="SULFATASE_1"/>
    <property type="match status" value="1"/>
</dbReference>
<keyword evidence="2" id="KW-0479">Metal-binding</keyword>
<dbReference type="PANTHER" id="PTHR45953">
    <property type="entry name" value="IDURONATE 2-SULFATASE"/>
    <property type="match status" value="1"/>
</dbReference>
<comment type="caution">
    <text evidence="5">The sequence shown here is derived from an EMBL/GenBank/DDBJ whole genome shotgun (WGS) entry which is preliminary data.</text>
</comment>
<reference evidence="5 6" key="1">
    <citation type="submission" date="2019-03" db="EMBL/GenBank/DDBJ databases">
        <title>Genomic Encyclopedia of Type Strains, Phase IV (KMG-IV): sequencing the most valuable type-strain genomes for metagenomic binning, comparative biology and taxonomic classification.</title>
        <authorList>
            <person name="Goeker M."/>
        </authorList>
    </citation>
    <scope>NUCLEOTIDE SEQUENCE [LARGE SCALE GENOMIC DNA]</scope>
    <source>
        <strain evidence="5 6">DSM 9035</strain>
    </source>
</reference>
<gene>
    <name evidence="5" type="ORF">EDC64_10733</name>
</gene>
<proteinExistence type="inferred from homology"/>
<evidence type="ECO:0000313" key="6">
    <source>
        <dbReference type="Proteomes" id="UP000294664"/>
    </source>
</evidence>
<name>A0A4R3LZL2_9HYPH</name>
<dbReference type="RefSeq" id="WP_274594949.1">
    <property type="nucleotide sequence ID" value="NZ_SMAI01000007.1"/>
</dbReference>
<comment type="similarity">
    <text evidence="1">Belongs to the sulfatase family.</text>
</comment>
<protein>
    <submittedName>
        <fullName evidence="5">Arylsulfatase A-like enzyme</fullName>
    </submittedName>
</protein>
<dbReference type="SUPFAM" id="SSF53649">
    <property type="entry name" value="Alkaline phosphatase-like"/>
    <property type="match status" value="1"/>
</dbReference>
<evidence type="ECO:0000313" key="5">
    <source>
        <dbReference type="EMBL" id="TCT04217.1"/>
    </source>
</evidence>
<sequence length="454" mass="51265">MRPNIVIINPDQMRWDYASCYGHPFIETKNIDRLAAIGTRFERAFSASPMCGPSRTSFLTGKYPLEHGIRQYGGTYDPALPNALSILGNAGYVRGLWGKDHCFKGDVIGRLYDEGEDICLGIMSKHPLYINAWDSASLDPASEWNITKRLTDAGINFIKKHANSDRPFFVTFNYQDPHPFFTCPEPYSSIFNPDQFELSENFRRGPAVGEIRRLTHWRIHSNEINMPIDSLKRAMAIYCGQIRYVDDQVGRIIDILRDLNVLDNTIILFWSDHGEFMGDFGVTHKIPAFFECLIRVPLVLWDPTGRVPRGVHQEMTELMDGMATVLDLCGLPQPAGSHARSAAAGGAPRTEVYADAGMLVRQPADPIPGLRIKGAMAPTPFGPGSMLRTREWKICLYAEDRGELYDLQADPFETTNRFDDPELVKLKLELMQRLAKRMMCFGRMPEDLPVGDLK</sequence>
<feature type="domain" description="Sulfatase N-terminal" evidence="4">
    <location>
        <begin position="3"/>
        <end position="330"/>
    </location>
</feature>